<dbReference type="PANTHER" id="PTHR23150:SF19">
    <property type="entry name" value="FORMYLGLYCINE-GENERATING ENZYME"/>
    <property type="match status" value="1"/>
</dbReference>
<proteinExistence type="predicted"/>
<dbReference type="KEGG" id="lrs:PX52LOC_05867"/>
<evidence type="ECO:0000313" key="2">
    <source>
        <dbReference type="EMBL" id="QEL18827.1"/>
    </source>
</evidence>
<dbReference type="AlphaFoldDB" id="A0A5C1AKX4"/>
<accession>A0A5C1AKX4</accession>
<organism evidence="2 3">
    <name type="scientific">Limnoglobus roseus</name>
    <dbReference type="NCBI Taxonomy" id="2598579"/>
    <lineage>
        <taxon>Bacteria</taxon>
        <taxon>Pseudomonadati</taxon>
        <taxon>Planctomycetota</taxon>
        <taxon>Planctomycetia</taxon>
        <taxon>Gemmatales</taxon>
        <taxon>Gemmataceae</taxon>
        <taxon>Limnoglobus</taxon>
    </lineage>
</organism>
<dbReference type="SUPFAM" id="SSF56436">
    <property type="entry name" value="C-type lectin-like"/>
    <property type="match status" value="1"/>
</dbReference>
<keyword evidence="3" id="KW-1185">Reference proteome</keyword>
<dbReference type="InterPro" id="IPR005532">
    <property type="entry name" value="SUMF_dom"/>
</dbReference>
<sequence>MPTRSVPKQIAPTRPRVLVAAAVVFVIAGVAAAALLLRSDETGTPDGATTPGPAPEGMAWIPGGEFVMGDNGSQDHDAPTHAVTVAPFWMDRYEVTNAEFAKFVTVTQYVTVAERRPNPEDLPPGVNPADLVPFSAVFQCAECNAKNCDRETAERANAGLPPTAPPWWVRRTGASWRHPDGAESNLDGKDRWPVVHIAWPDAVAYAKWAGKRLPTEAEWEFAARGGLKQAPFVWGHEPQGTNGKYFANTYQGRFPATLEPKDGFGGAAPVGSFPANGFGLHDMSGNVWEWCNDWYDAEYYAISPKANPQGPDAGQRKVRRGGSYLCSDDYCRRYIPGARDKGAPDDCACHIGFRCVKDAK</sequence>
<dbReference type="Proteomes" id="UP000324974">
    <property type="component" value="Chromosome"/>
</dbReference>
<dbReference type="InterPro" id="IPR042095">
    <property type="entry name" value="SUMF_sf"/>
</dbReference>
<dbReference type="InterPro" id="IPR051043">
    <property type="entry name" value="Sulfatase_Mod_Factor_Kinase"/>
</dbReference>
<dbReference type="Gene3D" id="3.90.1580.10">
    <property type="entry name" value="paralog of FGE (formylglycine-generating enzyme)"/>
    <property type="match status" value="1"/>
</dbReference>
<reference evidence="3" key="1">
    <citation type="submission" date="2019-08" db="EMBL/GenBank/DDBJ databases">
        <title>Limnoglobus roseus gen. nov., sp. nov., a novel freshwater planctomycete with a giant genome from the family Gemmataceae.</title>
        <authorList>
            <person name="Kulichevskaya I.S."/>
            <person name="Naumoff D.G."/>
            <person name="Miroshnikov K."/>
            <person name="Ivanova A."/>
            <person name="Philippov D.A."/>
            <person name="Hakobyan A."/>
            <person name="Rijpstra I.C."/>
            <person name="Sinninghe Damste J.S."/>
            <person name="Liesack W."/>
            <person name="Dedysh S.N."/>
        </authorList>
    </citation>
    <scope>NUCLEOTIDE SEQUENCE [LARGE SCALE GENOMIC DNA]</scope>
    <source>
        <strain evidence="3">PX52</strain>
    </source>
</reference>
<dbReference type="Pfam" id="PF03781">
    <property type="entry name" value="FGE-sulfatase"/>
    <property type="match status" value="1"/>
</dbReference>
<name>A0A5C1AKX4_9BACT</name>
<dbReference type="OrthoDB" id="9812426at2"/>
<protein>
    <submittedName>
        <fullName evidence="2">Formylglycine-generating enzyme family protein</fullName>
    </submittedName>
</protein>
<dbReference type="GO" id="GO:0120147">
    <property type="term" value="F:formylglycine-generating oxidase activity"/>
    <property type="evidence" value="ECO:0007669"/>
    <property type="project" value="TreeGrafter"/>
</dbReference>
<gene>
    <name evidence="2" type="ORF">PX52LOC_05867</name>
</gene>
<dbReference type="PANTHER" id="PTHR23150">
    <property type="entry name" value="SULFATASE MODIFYING FACTOR 1, 2"/>
    <property type="match status" value="1"/>
</dbReference>
<dbReference type="EMBL" id="CP042425">
    <property type="protein sequence ID" value="QEL18827.1"/>
    <property type="molecule type" value="Genomic_DNA"/>
</dbReference>
<feature type="domain" description="Sulfatase-modifying factor enzyme-like" evidence="1">
    <location>
        <begin position="56"/>
        <end position="357"/>
    </location>
</feature>
<evidence type="ECO:0000313" key="3">
    <source>
        <dbReference type="Proteomes" id="UP000324974"/>
    </source>
</evidence>
<evidence type="ECO:0000259" key="1">
    <source>
        <dbReference type="Pfam" id="PF03781"/>
    </source>
</evidence>
<dbReference type="InterPro" id="IPR016187">
    <property type="entry name" value="CTDL_fold"/>
</dbReference>